<sequence>MNKIILFLKKIIIIYITIISFPLIALKNDIQQQLNIFSNKQFIDFKKNITMFSNNVVIKQGTINIKADKVIITHQKNNNNKITIEAFGAPITFHQLQDNGNIIKGNSKQARYEVDKKLIILKGNAHLEQLDNNISSDIITYIISKQKIEAFSNKGNHVTTILYPKQLKNNF</sequence>
<gene>
    <name evidence="4 7" type="primary">lptA</name>
    <name evidence="7" type="ORF">PRHACTZTBTEA_432</name>
</gene>
<dbReference type="EMBL" id="OZ034688">
    <property type="protein sequence ID" value="CAL1329350.1"/>
    <property type="molecule type" value="Genomic_DNA"/>
</dbReference>
<keyword evidence="8" id="KW-1185">Reference proteome</keyword>
<evidence type="ECO:0000256" key="5">
    <source>
        <dbReference type="SAM" id="Phobius"/>
    </source>
</evidence>
<comment type="similarity">
    <text evidence="4">Belongs to the LptA family.</text>
</comment>
<dbReference type="NCBIfam" id="TIGR03002">
    <property type="entry name" value="outer_YhbN_LptA"/>
    <property type="match status" value="1"/>
</dbReference>
<dbReference type="Pfam" id="PF03968">
    <property type="entry name" value="LptD_N"/>
    <property type="match status" value="1"/>
</dbReference>
<dbReference type="Gene3D" id="2.60.450.10">
    <property type="entry name" value="Lipopolysaccharide (LPS) transport protein A like domain"/>
    <property type="match status" value="1"/>
</dbReference>
<dbReference type="Proteomes" id="UP001497533">
    <property type="component" value="Chromosome"/>
</dbReference>
<keyword evidence="5" id="KW-1133">Transmembrane helix</keyword>
<evidence type="ECO:0000256" key="2">
    <source>
        <dbReference type="ARBA" id="ARBA00022729"/>
    </source>
</evidence>
<evidence type="ECO:0000256" key="4">
    <source>
        <dbReference type="HAMAP-Rule" id="MF_01914"/>
    </source>
</evidence>
<dbReference type="InterPro" id="IPR014340">
    <property type="entry name" value="LptA"/>
</dbReference>
<comment type="subunit">
    <text evidence="4">Component of the lipopolysaccharide transport and assembly complex.</text>
</comment>
<dbReference type="InterPro" id="IPR052037">
    <property type="entry name" value="LPS_export_LptA"/>
</dbReference>
<comment type="function">
    <text evidence="4">Involved in the assembly of lipopolysaccharide (LPS). Required for the translocation of LPS from the inner membrane to the outer membrane. May form a bridge between the inner membrane and the outer membrane, via interactions with LptC and LptD, thereby facilitating LPS transfer across the periplasm.</text>
</comment>
<dbReference type="InterPro" id="IPR005653">
    <property type="entry name" value="OstA-like_N"/>
</dbReference>
<feature type="transmembrane region" description="Helical" evidence="5">
    <location>
        <begin position="7"/>
        <end position="26"/>
    </location>
</feature>
<keyword evidence="5" id="KW-0472">Membrane</keyword>
<proteinExistence type="inferred from homology"/>
<keyword evidence="5" id="KW-0812">Transmembrane</keyword>
<evidence type="ECO:0000256" key="1">
    <source>
        <dbReference type="ARBA" id="ARBA00022448"/>
    </source>
</evidence>
<evidence type="ECO:0000313" key="8">
    <source>
        <dbReference type="Proteomes" id="UP001497533"/>
    </source>
</evidence>
<protein>
    <recommendedName>
        <fullName evidence="4">Lipopolysaccharide export system protein LptA</fullName>
    </recommendedName>
</protein>
<organism evidence="7 8">
    <name type="scientific">Candidatus Providencia siddallii</name>
    <dbReference type="NCBI Taxonomy" id="1715285"/>
    <lineage>
        <taxon>Bacteria</taxon>
        <taxon>Pseudomonadati</taxon>
        <taxon>Pseudomonadota</taxon>
        <taxon>Gammaproteobacteria</taxon>
        <taxon>Enterobacterales</taxon>
        <taxon>Morganellaceae</taxon>
        <taxon>Providencia</taxon>
    </lineage>
</organism>
<reference evidence="7" key="1">
    <citation type="submission" date="2024-04" db="EMBL/GenBank/DDBJ databases">
        <authorList>
            <person name="Manzano-Marin A."/>
            <person name="Manzano-Marin A."/>
            <person name="Alejandro Manzano Marin A."/>
        </authorList>
    </citation>
    <scope>NUCLEOTIDE SEQUENCE [LARGE SCALE GENOMIC DNA]</scope>
    <source>
        <strain evidence="7">TABTEA</strain>
    </source>
</reference>
<keyword evidence="1 4" id="KW-0813">Transport</keyword>
<dbReference type="PANTHER" id="PTHR36504:SF1">
    <property type="entry name" value="LIPOPOLYSACCHARIDE EXPORT SYSTEM PROTEIN LPTA"/>
    <property type="match status" value="1"/>
</dbReference>
<name>A0ABM9NPD7_9GAMM</name>
<accession>A0ABM9NPD7</accession>
<evidence type="ECO:0000313" key="7">
    <source>
        <dbReference type="EMBL" id="CAL1329350.1"/>
    </source>
</evidence>
<keyword evidence="3 4" id="KW-0574">Periplasm</keyword>
<comment type="subcellular location">
    <subcellularLocation>
        <location evidence="4">Periplasm</location>
    </subcellularLocation>
</comment>
<keyword evidence="2" id="KW-0732">Signal</keyword>
<dbReference type="PANTHER" id="PTHR36504">
    <property type="entry name" value="LIPOPOLYSACCHARIDE EXPORT SYSTEM PROTEIN LPTA"/>
    <property type="match status" value="1"/>
</dbReference>
<evidence type="ECO:0000259" key="6">
    <source>
        <dbReference type="Pfam" id="PF03968"/>
    </source>
</evidence>
<evidence type="ECO:0000256" key="3">
    <source>
        <dbReference type="ARBA" id="ARBA00022764"/>
    </source>
</evidence>
<dbReference type="HAMAP" id="MF_01914">
    <property type="entry name" value="LPS_assembly_LptA"/>
    <property type="match status" value="1"/>
</dbReference>
<feature type="domain" description="Organic solvent tolerance-like N-terminal" evidence="6">
    <location>
        <begin position="36"/>
        <end position="146"/>
    </location>
</feature>
<dbReference type="RefSeq" id="WP_341764820.1">
    <property type="nucleotide sequence ID" value="NZ_OZ034688.1"/>
</dbReference>